<feature type="compositionally biased region" description="Basic residues" evidence="1">
    <location>
        <begin position="158"/>
        <end position="167"/>
    </location>
</feature>
<feature type="compositionally biased region" description="Basic and acidic residues" evidence="1">
    <location>
        <begin position="17"/>
        <end position="28"/>
    </location>
</feature>
<evidence type="ECO:0000313" key="3">
    <source>
        <dbReference type="Proteomes" id="UP001472866"/>
    </source>
</evidence>
<gene>
    <name evidence="2" type="ORF">HKI87_13g72900</name>
</gene>
<dbReference type="Proteomes" id="UP001472866">
    <property type="component" value="Chromosome 13"/>
</dbReference>
<sequence>MSKKEGKTLKSLKSSGRRGESVQENRTYVERLVRRIVEHVSYREAVRSEPKIIECLELYQQDLWEGEHCKREASQAEKKVAGASTSARASGTKKKRGGATNASRERGLKARERKKAADSDRGVDEPTAKRADKHSGVYNFGALMKQAKTLQEFETTGKKPKAKKKERKRPDTIDSPGFRERSASVVQTDSGAFSAKKTWGKARRLSLPTHGSRTDYRAARYNSSHDANGNPLQPAYPFANPNIFSLAGCGSNQLLQRVLYLACQQNETIKFEKKVRKERERTSQMPVLASSVHIQLLCSKEDGKEKSKSESSWNSYF</sequence>
<feature type="region of interest" description="Disordered" evidence="1">
    <location>
        <begin position="151"/>
        <end position="193"/>
    </location>
</feature>
<evidence type="ECO:0000313" key="2">
    <source>
        <dbReference type="EMBL" id="WZN65728.1"/>
    </source>
</evidence>
<feature type="compositionally biased region" description="Basic and acidic residues" evidence="1">
    <location>
        <begin position="103"/>
        <end position="131"/>
    </location>
</feature>
<feature type="region of interest" description="Disordered" evidence="1">
    <location>
        <begin position="75"/>
        <end position="131"/>
    </location>
</feature>
<feature type="region of interest" description="Disordered" evidence="1">
    <location>
        <begin position="1"/>
        <end position="28"/>
    </location>
</feature>
<organism evidence="2 3">
    <name type="scientific">Chloropicon roscoffensis</name>
    <dbReference type="NCBI Taxonomy" id="1461544"/>
    <lineage>
        <taxon>Eukaryota</taxon>
        <taxon>Viridiplantae</taxon>
        <taxon>Chlorophyta</taxon>
        <taxon>Chloropicophyceae</taxon>
        <taxon>Chloropicales</taxon>
        <taxon>Chloropicaceae</taxon>
        <taxon>Chloropicon</taxon>
    </lineage>
</organism>
<accession>A0AAX4PIK2</accession>
<feature type="compositionally biased region" description="Low complexity" evidence="1">
    <location>
        <begin position="81"/>
        <end position="90"/>
    </location>
</feature>
<reference evidence="2 3" key="1">
    <citation type="submission" date="2024-03" db="EMBL/GenBank/DDBJ databases">
        <title>Complete genome sequence of the green alga Chloropicon roscoffensis RCC1871.</title>
        <authorList>
            <person name="Lemieux C."/>
            <person name="Pombert J.-F."/>
            <person name="Otis C."/>
            <person name="Turmel M."/>
        </authorList>
    </citation>
    <scope>NUCLEOTIDE SEQUENCE [LARGE SCALE GENOMIC DNA]</scope>
    <source>
        <strain evidence="2 3">RCC1871</strain>
    </source>
</reference>
<evidence type="ECO:0000256" key="1">
    <source>
        <dbReference type="SAM" id="MobiDB-lite"/>
    </source>
</evidence>
<name>A0AAX4PIK2_9CHLO</name>
<protein>
    <submittedName>
        <fullName evidence="2">Uncharacterized protein</fullName>
    </submittedName>
</protein>
<proteinExistence type="predicted"/>
<dbReference type="AlphaFoldDB" id="A0AAX4PIK2"/>
<dbReference type="EMBL" id="CP151513">
    <property type="protein sequence ID" value="WZN65728.1"/>
    <property type="molecule type" value="Genomic_DNA"/>
</dbReference>
<feature type="compositionally biased region" description="Basic and acidic residues" evidence="1">
    <location>
        <begin position="168"/>
        <end position="182"/>
    </location>
</feature>
<keyword evidence="3" id="KW-1185">Reference proteome</keyword>